<protein>
    <recommendedName>
        <fullName evidence="3">Transposase</fullName>
    </recommendedName>
</protein>
<evidence type="ECO:0008006" key="3">
    <source>
        <dbReference type="Google" id="ProtNLM"/>
    </source>
</evidence>
<dbReference type="Proteomes" id="UP000749471">
    <property type="component" value="Unassembled WGS sequence"/>
</dbReference>
<gene>
    <name evidence="1" type="ORF">KQI42_00195</name>
</gene>
<evidence type="ECO:0000313" key="2">
    <source>
        <dbReference type="Proteomes" id="UP000749471"/>
    </source>
</evidence>
<sequence>MRQIYMDEFVKILDKNLEYVDHSIAKDTIYIDMFSIGKDVVCPYRNASLTRVHSRYKRSSQDLPVQDEKVMIILDNRKMFYANPK</sequence>
<evidence type="ECO:0000313" key="1">
    <source>
        <dbReference type="EMBL" id="MBU5436408.1"/>
    </source>
</evidence>
<organism evidence="1 2">
    <name type="scientific">Tissierella simiarum</name>
    <dbReference type="NCBI Taxonomy" id="2841534"/>
    <lineage>
        <taxon>Bacteria</taxon>
        <taxon>Bacillati</taxon>
        <taxon>Bacillota</taxon>
        <taxon>Tissierellia</taxon>
        <taxon>Tissierellales</taxon>
        <taxon>Tissierellaceae</taxon>
        <taxon>Tissierella</taxon>
    </lineage>
</organism>
<reference evidence="1 2" key="1">
    <citation type="submission" date="2021-06" db="EMBL/GenBank/DDBJ databases">
        <authorList>
            <person name="Sun Q."/>
            <person name="Li D."/>
        </authorList>
    </citation>
    <scope>NUCLEOTIDE SEQUENCE [LARGE SCALE GENOMIC DNA]</scope>
    <source>
        <strain evidence="1 2">MSJ-40</strain>
    </source>
</reference>
<comment type="caution">
    <text evidence="1">The sequence shown here is derived from an EMBL/GenBank/DDBJ whole genome shotgun (WGS) entry which is preliminary data.</text>
</comment>
<name>A0ABS6E0J2_9FIRM</name>
<accession>A0ABS6E0J2</accession>
<dbReference type="RefSeq" id="WP_216515603.1">
    <property type="nucleotide sequence ID" value="NZ_JAHLPM010000001.1"/>
</dbReference>
<keyword evidence="2" id="KW-1185">Reference proteome</keyword>
<proteinExistence type="predicted"/>
<dbReference type="EMBL" id="JAHLPM010000001">
    <property type="protein sequence ID" value="MBU5436408.1"/>
    <property type="molecule type" value="Genomic_DNA"/>
</dbReference>